<evidence type="ECO:0000256" key="3">
    <source>
        <dbReference type="ARBA" id="ARBA00022741"/>
    </source>
</evidence>
<dbReference type="HAMAP" id="MF_00109">
    <property type="entry name" value="Shikimate_kinase"/>
    <property type="match status" value="1"/>
</dbReference>
<evidence type="ECO:0000256" key="2">
    <source>
        <dbReference type="ARBA" id="ARBA00022679"/>
    </source>
</evidence>
<keyword evidence="9" id="KW-1185">Reference proteome</keyword>
<feature type="binding site" evidence="7">
    <location>
        <position position="34"/>
    </location>
    <ligand>
        <name>substrate</name>
    </ligand>
</feature>
<keyword evidence="2 7" id="KW-0808">Transferase</keyword>
<dbReference type="PRINTS" id="PR01100">
    <property type="entry name" value="SHIKIMTKNASE"/>
</dbReference>
<evidence type="ECO:0000313" key="8">
    <source>
        <dbReference type="EMBL" id="MFC5628391.1"/>
    </source>
</evidence>
<keyword evidence="7" id="KW-0460">Magnesium</keyword>
<dbReference type="Pfam" id="PF01202">
    <property type="entry name" value="SKI"/>
    <property type="match status" value="1"/>
</dbReference>
<name>A0ABW0U6Y6_9BACI</name>
<comment type="similarity">
    <text evidence="7">Belongs to the shikimate kinase family.</text>
</comment>
<dbReference type="EC" id="2.7.1.71" evidence="7"/>
<organism evidence="8 9">
    <name type="scientific">Aliibacillus thermotolerans</name>
    <dbReference type="NCBI Taxonomy" id="1834418"/>
    <lineage>
        <taxon>Bacteria</taxon>
        <taxon>Bacillati</taxon>
        <taxon>Bacillota</taxon>
        <taxon>Bacilli</taxon>
        <taxon>Bacillales</taxon>
        <taxon>Bacillaceae</taxon>
        <taxon>Aliibacillus</taxon>
    </lineage>
</organism>
<accession>A0ABW0U6Y6</accession>
<evidence type="ECO:0000256" key="6">
    <source>
        <dbReference type="ARBA" id="ARBA00023141"/>
    </source>
</evidence>
<proteinExistence type="inferred from homology"/>
<feature type="binding site" evidence="7">
    <location>
        <position position="81"/>
    </location>
    <ligand>
        <name>substrate</name>
    </ligand>
</feature>
<dbReference type="Gene3D" id="3.40.50.300">
    <property type="entry name" value="P-loop containing nucleotide triphosphate hydrolases"/>
    <property type="match status" value="1"/>
</dbReference>
<evidence type="ECO:0000256" key="1">
    <source>
        <dbReference type="ARBA" id="ARBA00022605"/>
    </source>
</evidence>
<dbReference type="InterPro" id="IPR031322">
    <property type="entry name" value="Shikimate/glucono_kinase"/>
</dbReference>
<comment type="pathway">
    <text evidence="7">Metabolic intermediate biosynthesis; chorismate biosynthesis; chorismate from D-erythrose 4-phosphate and phosphoenolpyruvate: step 5/7.</text>
</comment>
<evidence type="ECO:0000256" key="5">
    <source>
        <dbReference type="ARBA" id="ARBA00022840"/>
    </source>
</evidence>
<dbReference type="Proteomes" id="UP001596143">
    <property type="component" value="Unassembled WGS sequence"/>
</dbReference>
<dbReference type="RefSeq" id="WP_270898271.1">
    <property type="nucleotide sequence ID" value="NZ_JBHSPF010000022.1"/>
</dbReference>
<keyword evidence="6 7" id="KW-0057">Aromatic amino acid biosynthesis</keyword>
<evidence type="ECO:0000256" key="4">
    <source>
        <dbReference type="ARBA" id="ARBA00022777"/>
    </source>
</evidence>
<comment type="catalytic activity">
    <reaction evidence="7">
        <text>shikimate + ATP = 3-phosphoshikimate + ADP + H(+)</text>
        <dbReference type="Rhea" id="RHEA:13121"/>
        <dbReference type="ChEBI" id="CHEBI:15378"/>
        <dbReference type="ChEBI" id="CHEBI:30616"/>
        <dbReference type="ChEBI" id="CHEBI:36208"/>
        <dbReference type="ChEBI" id="CHEBI:145989"/>
        <dbReference type="ChEBI" id="CHEBI:456216"/>
        <dbReference type="EC" id="2.7.1.71"/>
    </reaction>
</comment>
<comment type="subunit">
    <text evidence="7">Monomer.</text>
</comment>
<dbReference type="GO" id="GO:0016301">
    <property type="term" value="F:kinase activity"/>
    <property type="evidence" value="ECO:0007669"/>
    <property type="project" value="UniProtKB-KW"/>
</dbReference>
<reference evidence="9" key="1">
    <citation type="journal article" date="2019" name="Int. J. Syst. Evol. Microbiol.">
        <title>The Global Catalogue of Microorganisms (GCM) 10K type strain sequencing project: providing services to taxonomists for standard genome sequencing and annotation.</title>
        <authorList>
            <consortium name="The Broad Institute Genomics Platform"/>
            <consortium name="The Broad Institute Genome Sequencing Center for Infectious Disease"/>
            <person name="Wu L."/>
            <person name="Ma J."/>
        </authorList>
    </citation>
    <scope>NUCLEOTIDE SEQUENCE [LARGE SCALE GENOMIC DNA]</scope>
    <source>
        <strain evidence="9">CGMCC 1.15790</strain>
    </source>
</reference>
<gene>
    <name evidence="7" type="primary">aroK</name>
    <name evidence="8" type="ORF">ACFPTR_05700</name>
</gene>
<keyword evidence="7" id="KW-0963">Cytoplasm</keyword>
<comment type="subcellular location">
    <subcellularLocation>
        <location evidence="7">Cytoplasm</location>
    </subcellularLocation>
</comment>
<dbReference type="CDD" id="cd00464">
    <property type="entry name" value="SK"/>
    <property type="match status" value="1"/>
</dbReference>
<protein>
    <recommendedName>
        <fullName evidence="7">Shikimate kinase</fullName>
        <shortName evidence="7">SK</shortName>
        <ecNumber evidence="7">2.7.1.71</ecNumber>
    </recommendedName>
</protein>
<dbReference type="EMBL" id="JBHSPF010000022">
    <property type="protein sequence ID" value="MFC5628391.1"/>
    <property type="molecule type" value="Genomic_DNA"/>
</dbReference>
<keyword evidence="1 7" id="KW-0028">Amino-acid biosynthesis</keyword>
<feature type="binding site" evidence="7">
    <location>
        <position position="138"/>
    </location>
    <ligand>
        <name>substrate</name>
    </ligand>
</feature>
<keyword evidence="5 7" id="KW-0067">ATP-binding</keyword>
<dbReference type="PANTHER" id="PTHR21087:SF16">
    <property type="entry name" value="SHIKIMATE KINASE 1, CHLOROPLASTIC"/>
    <property type="match status" value="1"/>
</dbReference>
<comment type="function">
    <text evidence="7">Catalyzes the specific phosphorylation of the 3-hydroxyl group of shikimic acid using ATP as a cosubstrate.</text>
</comment>
<feature type="binding site" evidence="7">
    <location>
        <position position="16"/>
    </location>
    <ligand>
        <name>Mg(2+)</name>
        <dbReference type="ChEBI" id="CHEBI:18420"/>
    </ligand>
</feature>
<dbReference type="InterPro" id="IPR027417">
    <property type="entry name" value="P-loop_NTPase"/>
</dbReference>
<keyword evidence="4 7" id="KW-0418">Kinase</keyword>
<keyword evidence="3 7" id="KW-0547">Nucleotide-binding</keyword>
<comment type="caution">
    <text evidence="7">Lacks conserved residue(s) required for the propagation of feature annotation.</text>
</comment>
<dbReference type="PANTHER" id="PTHR21087">
    <property type="entry name" value="SHIKIMATE KINASE"/>
    <property type="match status" value="1"/>
</dbReference>
<sequence length="173" mass="19900">MRKNIVLVGFMGTGKSTVGKLLAEQLNRTFYDMDDVIVEKEGKSVAEIFSTKGERYFREVERKWTINYCTKKENAVVALGGGAFVQAPIREACLAHTEVVLLSLSWETWVERMEELKEGRPLLQEKNVKEIRNLFEERATMYAEAHHRIVTDGFTPEEVTEQIIALLQDEMQE</sequence>
<feature type="binding site" evidence="7">
    <location>
        <position position="58"/>
    </location>
    <ligand>
        <name>substrate</name>
    </ligand>
</feature>
<dbReference type="SUPFAM" id="SSF52540">
    <property type="entry name" value="P-loop containing nucleoside triphosphate hydrolases"/>
    <property type="match status" value="1"/>
</dbReference>
<feature type="binding site" evidence="7">
    <location>
        <begin position="12"/>
        <end position="17"/>
    </location>
    <ligand>
        <name>ATP</name>
        <dbReference type="ChEBI" id="CHEBI:30616"/>
    </ligand>
</feature>
<dbReference type="InterPro" id="IPR000623">
    <property type="entry name" value="Shikimate_kinase/TSH1"/>
</dbReference>
<keyword evidence="7" id="KW-0479">Metal-binding</keyword>
<comment type="caution">
    <text evidence="8">The sequence shown here is derived from an EMBL/GenBank/DDBJ whole genome shotgun (WGS) entry which is preliminary data.</text>
</comment>
<comment type="cofactor">
    <cofactor evidence="7">
        <name>Mg(2+)</name>
        <dbReference type="ChEBI" id="CHEBI:18420"/>
    </cofactor>
    <text evidence="7">Binds 1 Mg(2+) ion per subunit.</text>
</comment>
<evidence type="ECO:0000256" key="7">
    <source>
        <dbReference type="HAMAP-Rule" id="MF_00109"/>
    </source>
</evidence>
<evidence type="ECO:0000313" key="9">
    <source>
        <dbReference type="Proteomes" id="UP001596143"/>
    </source>
</evidence>
<feature type="binding site" evidence="7">
    <location>
        <position position="120"/>
    </location>
    <ligand>
        <name>ATP</name>
        <dbReference type="ChEBI" id="CHEBI:30616"/>
    </ligand>
</feature>